<keyword evidence="2" id="KW-1185">Reference proteome</keyword>
<dbReference type="EMBL" id="DF968182">
    <property type="protein sequence ID" value="GAP42818.1"/>
    <property type="molecule type" value="Genomic_DNA"/>
</dbReference>
<organism evidence="1">
    <name type="scientific">Lentimicrobium saccharophilum</name>
    <dbReference type="NCBI Taxonomy" id="1678841"/>
    <lineage>
        <taxon>Bacteria</taxon>
        <taxon>Pseudomonadati</taxon>
        <taxon>Bacteroidota</taxon>
        <taxon>Bacteroidia</taxon>
        <taxon>Bacteroidales</taxon>
        <taxon>Lentimicrobiaceae</taxon>
        <taxon>Lentimicrobium</taxon>
    </lineage>
</organism>
<sequence length="60" mass="6539">MQSIAGLIIFQNGLGVKQIPVMIFSDTQLKSNSIRSITEPAALMECRKRETGFASPEVNA</sequence>
<dbReference type="AlphaFoldDB" id="A0A0S7BXA4"/>
<name>A0A0S7BXA4_9BACT</name>
<evidence type="ECO:0000313" key="1">
    <source>
        <dbReference type="EMBL" id="GAP42818.1"/>
    </source>
</evidence>
<accession>A0A0S7BXA4</accession>
<evidence type="ECO:0000313" key="2">
    <source>
        <dbReference type="Proteomes" id="UP000053091"/>
    </source>
</evidence>
<gene>
    <name evidence="1" type="ORF">TBC1_11958</name>
</gene>
<reference evidence="1" key="1">
    <citation type="journal article" date="2015" name="Genome Announc.">
        <title>Draft Genome Sequence of Bacteroidales Strain TBC1, a Novel Isolate from a Methanogenic Wastewater Treatment System.</title>
        <authorList>
            <person name="Tourlousse D.M."/>
            <person name="Matsuura N."/>
            <person name="Sun L."/>
            <person name="Toyonaga M."/>
            <person name="Kuroda K."/>
            <person name="Ohashi A."/>
            <person name="Cruz R."/>
            <person name="Yamaguchi T."/>
            <person name="Sekiguchi Y."/>
        </authorList>
    </citation>
    <scope>NUCLEOTIDE SEQUENCE [LARGE SCALE GENOMIC DNA]</scope>
    <source>
        <strain evidence="1">TBC1</strain>
    </source>
</reference>
<dbReference type="Proteomes" id="UP000053091">
    <property type="component" value="Unassembled WGS sequence"/>
</dbReference>
<proteinExistence type="predicted"/>
<protein>
    <submittedName>
        <fullName evidence="1">Uncharacterized protein</fullName>
    </submittedName>
</protein>